<dbReference type="GO" id="GO:0005886">
    <property type="term" value="C:plasma membrane"/>
    <property type="evidence" value="ECO:0007669"/>
    <property type="project" value="UniProtKB-SubCell"/>
</dbReference>
<dbReference type="GO" id="GO:0070161">
    <property type="term" value="C:anchoring junction"/>
    <property type="evidence" value="ECO:0007669"/>
    <property type="project" value="UniProtKB-SubCell"/>
</dbReference>
<dbReference type="AlphaFoldDB" id="A0A8C2SMR7"/>
<keyword evidence="7" id="KW-0965">Cell junction</keyword>
<keyword evidence="9 13" id="KW-0472">Membrane</keyword>
<dbReference type="PANTHER" id="PTHR15076:SF12">
    <property type="entry name" value="CD99 ANTIGEN-LIKE PROTEIN 2"/>
    <property type="match status" value="1"/>
</dbReference>
<feature type="transmembrane region" description="Helical" evidence="13">
    <location>
        <begin position="197"/>
        <end position="218"/>
    </location>
</feature>
<evidence type="ECO:0000256" key="5">
    <source>
        <dbReference type="ARBA" id="ARBA00022729"/>
    </source>
</evidence>
<dbReference type="Ensembl" id="ENSCJPT00005000181.1">
    <property type="protein sequence ID" value="ENSCJPP00005000083.1"/>
    <property type="gene ID" value="ENSCJPG00005000101.1"/>
</dbReference>
<keyword evidence="8 13" id="KW-1133">Transmembrane helix</keyword>
<dbReference type="GeneTree" id="ENSGT00940000154344"/>
<gene>
    <name evidence="14" type="primary">CD99L2</name>
</gene>
<comment type="similarity">
    <text evidence="2">Belongs to the CD99 family.</text>
</comment>
<dbReference type="PANTHER" id="PTHR15076">
    <property type="entry name" value="CD99/MIC2 PROTEIN RELATED"/>
    <property type="match status" value="1"/>
</dbReference>
<keyword evidence="5" id="KW-0732">Signal</keyword>
<evidence type="ECO:0000256" key="8">
    <source>
        <dbReference type="ARBA" id="ARBA00022989"/>
    </source>
</evidence>
<comment type="subcellular location">
    <subcellularLocation>
        <location evidence="1">Cell junction</location>
    </subcellularLocation>
    <subcellularLocation>
        <location evidence="10">Cell membrane</location>
        <topology evidence="10">Single-pass type I membrane protein</topology>
        <orientation evidence="10">Extracellular side</orientation>
    </subcellularLocation>
</comment>
<proteinExistence type="inferred from homology"/>
<evidence type="ECO:0000256" key="10">
    <source>
        <dbReference type="ARBA" id="ARBA00037814"/>
    </source>
</evidence>
<reference evidence="14" key="2">
    <citation type="submission" date="2025-08" db="UniProtKB">
        <authorList>
            <consortium name="Ensembl"/>
        </authorList>
    </citation>
    <scope>IDENTIFICATION</scope>
</reference>
<evidence type="ECO:0000256" key="6">
    <source>
        <dbReference type="ARBA" id="ARBA00022889"/>
    </source>
</evidence>
<evidence type="ECO:0000256" key="1">
    <source>
        <dbReference type="ARBA" id="ARBA00004282"/>
    </source>
</evidence>
<evidence type="ECO:0000256" key="12">
    <source>
        <dbReference type="SAM" id="MobiDB-lite"/>
    </source>
</evidence>
<evidence type="ECO:0000256" key="13">
    <source>
        <dbReference type="SAM" id="Phobius"/>
    </source>
</evidence>
<keyword evidence="4 13" id="KW-0812">Transmembrane</keyword>
<reference evidence="14" key="3">
    <citation type="submission" date="2025-09" db="UniProtKB">
        <authorList>
            <consortium name="Ensembl"/>
        </authorList>
    </citation>
    <scope>IDENTIFICATION</scope>
</reference>
<dbReference type="Proteomes" id="UP000694412">
    <property type="component" value="Chromosome 4"/>
</dbReference>
<name>A0A8C2SMR7_COTJA</name>
<evidence type="ECO:0000256" key="9">
    <source>
        <dbReference type="ARBA" id="ARBA00023136"/>
    </source>
</evidence>
<evidence type="ECO:0000256" key="3">
    <source>
        <dbReference type="ARBA" id="ARBA00022475"/>
    </source>
</evidence>
<feature type="region of interest" description="Disordered" evidence="12">
    <location>
        <begin position="67"/>
        <end position="95"/>
    </location>
</feature>
<evidence type="ECO:0000256" key="7">
    <source>
        <dbReference type="ARBA" id="ARBA00022949"/>
    </source>
</evidence>
<protein>
    <recommendedName>
        <fullName evidence="11">CD99 antigen-like protein 2</fullName>
    </recommendedName>
</protein>
<evidence type="ECO:0000256" key="2">
    <source>
        <dbReference type="ARBA" id="ARBA00008763"/>
    </source>
</evidence>
<dbReference type="Pfam" id="PF12301">
    <property type="entry name" value="CD99L2"/>
    <property type="match status" value="1"/>
</dbReference>
<feature type="compositionally biased region" description="Pro residues" evidence="12">
    <location>
        <begin position="73"/>
        <end position="82"/>
    </location>
</feature>
<dbReference type="InterPro" id="IPR022078">
    <property type="entry name" value="CD99L2"/>
</dbReference>
<evidence type="ECO:0000256" key="11">
    <source>
        <dbReference type="ARBA" id="ARBA00040427"/>
    </source>
</evidence>
<evidence type="ECO:0000256" key="4">
    <source>
        <dbReference type="ARBA" id="ARBA00022692"/>
    </source>
</evidence>
<dbReference type="GO" id="GO:0007155">
    <property type="term" value="P:cell adhesion"/>
    <property type="evidence" value="ECO:0007669"/>
    <property type="project" value="UniProtKB-KW"/>
</dbReference>
<sequence length="271" mass="28575">MVGVRALAAQIPAPAPLEDAMPGPGCVSLLTGRAVPCAMCCSHTAPALWLVRPLSLQNLTWLITSTTRWSPPTGQPGPPPGPSHGRGSQVRHPAHRYPMGTGAAGFWDVIHTTTTKRPKTTQSPRKQNPGDISVPAWAVGLCMGWAADTSFLLQDLEATLTAKVGPWGLRGEQGLGSSPPLSAFLCPADNRVETGTIAGIASALAMALVGAVSSYISYQQKKFCFSIQQGLNAEYVKGENMEAVVSEEPQVKYSVLETQSAEPPKHDGAKV</sequence>
<accession>A0A8C2SMR7</accession>
<organism evidence="14 15">
    <name type="scientific">Coturnix japonica</name>
    <name type="common">Japanese quail</name>
    <name type="synonym">Coturnix coturnix japonica</name>
    <dbReference type="NCBI Taxonomy" id="93934"/>
    <lineage>
        <taxon>Eukaryota</taxon>
        <taxon>Metazoa</taxon>
        <taxon>Chordata</taxon>
        <taxon>Craniata</taxon>
        <taxon>Vertebrata</taxon>
        <taxon>Euteleostomi</taxon>
        <taxon>Archelosauria</taxon>
        <taxon>Archosauria</taxon>
        <taxon>Dinosauria</taxon>
        <taxon>Saurischia</taxon>
        <taxon>Theropoda</taxon>
        <taxon>Coelurosauria</taxon>
        <taxon>Aves</taxon>
        <taxon>Neognathae</taxon>
        <taxon>Galloanserae</taxon>
        <taxon>Galliformes</taxon>
        <taxon>Phasianidae</taxon>
        <taxon>Perdicinae</taxon>
        <taxon>Coturnix</taxon>
    </lineage>
</organism>
<reference evidence="14" key="1">
    <citation type="submission" date="2015-11" db="EMBL/GenBank/DDBJ databases">
        <authorList>
            <consortium name="International Coturnix japonica Genome Analysis Consortium"/>
            <person name="Warren W."/>
            <person name="Burt D.W."/>
            <person name="Antin P.B."/>
            <person name="Lanford R."/>
            <person name="Gros J."/>
            <person name="Wilson R.K."/>
        </authorList>
    </citation>
    <scope>NUCLEOTIDE SEQUENCE [LARGE SCALE GENOMIC DNA]</scope>
</reference>
<keyword evidence="15" id="KW-1185">Reference proteome</keyword>
<evidence type="ECO:0000313" key="15">
    <source>
        <dbReference type="Proteomes" id="UP000694412"/>
    </source>
</evidence>
<keyword evidence="6" id="KW-0130">Cell adhesion</keyword>
<keyword evidence="3" id="KW-1003">Cell membrane</keyword>
<evidence type="ECO:0000313" key="14">
    <source>
        <dbReference type="Ensembl" id="ENSCJPP00005000083.1"/>
    </source>
</evidence>